<accession>A0A6A5XER4</accession>
<keyword evidence="1" id="KW-1133">Transmembrane helix</keyword>
<evidence type="ECO:0000313" key="3">
    <source>
        <dbReference type="Proteomes" id="UP000799778"/>
    </source>
</evidence>
<dbReference type="GeneID" id="54280067"/>
<protein>
    <submittedName>
        <fullName evidence="2">Uncharacterized protein</fullName>
    </submittedName>
</protein>
<dbReference type="AlphaFoldDB" id="A0A6A5XER4"/>
<feature type="transmembrane region" description="Helical" evidence="1">
    <location>
        <begin position="262"/>
        <end position="281"/>
    </location>
</feature>
<organism evidence="2 3">
    <name type="scientific">Aaosphaeria arxii CBS 175.79</name>
    <dbReference type="NCBI Taxonomy" id="1450172"/>
    <lineage>
        <taxon>Eukaryota</taxon>
        <taxon>Fungi</taxon>
        <taxon>Dikarya</taxon>
        <taxon>Ascomycota</taxon>
        <taxon>Pezizomycotina</taxon>
        <taxon>Dothideomycetes</taxon>
        <taxon>Pleosporomycetidae</taxon>
        <taxon>Pleosporales</taxon>
        <taxon>Pleosporales incertae sedis</taxon>
        <taxon>Aaosphaeria</taxon>
    </lineage>
</organism>
<evidence type="ECO:0000256" key="1">
    <source>
        <dbReference type="SAM" id="Phobius"/>
    </source>
</evidence>
<proteinExistence type="predicted"/>
<dbReference type="RefSeq" id="XP_033379636.1">
    <property type="nucleotide sequence ID" value="XM_033522670.1"/>
</dbReference>
<gene>
    <name evidence="2" type="ORF">BU24DRAFT_278076</name>
</gene>
<evidence type="ECO:0000313" key="2">
    <source>
        <dbReference type="EMBL" id="KAF2011297.1"/>
    </source>
</evidence>
<keyword evidence="1" id="KW-0812">Transmembrane</keyword>
<keyword evidence="3" id="KW-1185">Reference proteome</keyword>
<dbReference type="Proteomes" id="UP000799778">
    <property type="component" value="Unassembled WGS sequence"/>
</dbReference>
<name>A0A6A5XER4_9PLEO</name>
<keyword evidence="1" id="KW-0472">Membrane</keyword>
<dbReference type="EMBL" id="ML978074">
    <property type="protein sequence ID" value="KAF2011297.1"/>
    <property type="molecule type" value="Genomic_DNA"/>
</dbReference>
<reference evidence="2" key="1">
    <citation type="journal article" date="2020" name="Stud. Mycol.">
        <title>101 Dothideomycetes genomes: a test case for predicting lifestyles and emergence of pathogens.</title>
        <authorList>
            <person name="Haridas S."/>
            <person name="Albert R."/>
            <person name="Binder M."/>
            <person name="Bloem J."/>
            <person name="Labutti K."/>
            <person name="Salamov A."/>
            <person name="Andreopoulos B."/>
            <person name="Baker S."/>
            <person name="Barry K."/>
            <person name="Bills G."/>
            <person name="Bluhm B."/>
            <person name="Cannon C."/>
            <person name="Castanera R."/>
            <person name="Culley D."/>
            <person name="Daum C."/>
            <person name="Ezra D."/>
            <person name="Gonzalez J."/>
            <person name="Henrissat B."/>
            <person name="Kuo A."/>
            <person name="Liang C."/>
            <person name="Lipzen A."/>
            <person name="Lutzoni F."/>
            <person name="Magnuson J."/>
            <person name="Mondo S."/>
            <person name="Nolan M."/>
            <person name="Ohm R."/>
            <person name="Pangilinan J."/>
            <person name="Park H.-J."/>
            <person name="Ramirez L."/>
            <person name="Alfaro M."/>
            <person name="Sun H."/>
            <person name="Tritt A."/>
            <person name="Yoshinaga Y."/>
            <person name="Zwiers L.-H."/>
            <person name="Turgeon B."/>
            <person name="Goodwin S."/>
            <person name="Spatafora J."/>
            <person name="Crous P."/>
            <person name="Grigoriev I."/>
        </authorList>
    </citation>
    <scope>NUCLEOTIDE SEQUENCE</scope>
    <source>
        <strain evidence="2">CBS 175.79</strain>
    </source>
</reference>
<sequence length="283" mass="30470">MLGEDILYLCLPPVCTTEGLIHRDRAHQLRLAGLVSGVWCLCITVCTLAVTYDLPYLCCTLHCTAMDWLPCLPASPCNPHDTYSNLAPVPRTQLSRRSRSSARPDLSRALCRILSTLLVCHLTTLQDRLGVGVILLYSSPSLLFRRACSFALRTTKPPLGAWPLANDAQWTGSPGSQAPTGLTIPFAAIGPIPFDRLINGLYRLPCFLLLTAPSTASSAVVPLSGAPSCLSRSPGQHAPHGSPLRHDTYPRALNVPFSLCDLVTPTVLVVFLLLASLVVGLEP</sequence>